<protein>
    <recommendedName>
        <fullName evidence="2">diguanylate cyclase</fullName>
        <ecNumber evidence="2">2.7.7.65</ecNumber>
    </recommendedName>
</protein>
<dbReference type="InterPro" id="IPR043128">
    <property type="entry name" value="Rev_trsase/Diguanyl_cyclase"/>
</dbReference>
<comment type="cofactor">
    <cofactor evidence="1">
        <name>Mg(2+)</name>
        <dbReference type="ChEBI" id="CHEBI:18420"/>
    </cofactor>
</comment>
<feature type="transmembrane region" description="Helical" evidence="4">
    <location>
        <begin position="120"/>
        <end position="140"/>
    </location>
</feature>
<feature type="transmembrane region" description="Helical" evidence="4">
    <location>
        <begin position="6"/>
        <end position="30"/>
    </location>
</feature>
<organism evidence="6 7">
    <name type="scientific">Acinetobacter gandensis</name>
    <dbReference type="NCBI Taxonomy" id="1443941"/>
    <lineage>
        <taxon>Bacteria</taxon>
        <taxon>Pseudomonadati</taxon>
        <taxon>Pseudomonadota</taxon>
        <taxon>Gammaproteobacteria</taxon>
        <taxon>Moraxellales</taxon>
        <taxon>Moraxellaceae</taxon>
        <taxon>Acinetobacter</taxon>
    </lineage>
</organism>
<evidence type="ECO:0000256" key="1">
    <source>
        <dbReference type="ARBA" id="ARBA00001946"/>
    </source>
</evidence>
<keyword evidence="4" id="KW-0812">Transmembrane</keyword>
<evidence type="ECO:0000256" key="2">
    <source>
        <dbReference type="ARBA" id="ARBA00012528"/>
    </source>
</evidence>
<feature type="transmembrane region" description="Helical" evidence="4">
    <location>
        <begin position="37"/>
        <end position="56"/>
    </location>
</feature>
<evidence type="ECO:0000313" key="6">
    <source>
        <dbReference type="EMBL" id="OBX28418.1"/>
    </source>
</evidence>
<keyword evidence="4" id="KW-0472">Membrane</keyword>
<feature type="transmembrane region" description="Helical" evidence="4">
    <location>
        <begin position="187"/>
        <end position="211"/>
    </location>
</feature>
<comment type="caution">
    <text evidence="6">The sequence shown here is derived from an EMBL/GenBank/DDBJ whole genome shotgun (WGS) entry which is preliminary data.</text>
</comment>
<keyword evidence="4" id="KW-1133">Transmembrane helix</keyword>
<dbReference type="FunFam" id="3.30.70.270:FF:000001">
    <property type="entry name" value="Diguanylate cyclase domain protein"/>
    <property type="match status" value="1"/>
</dbReference>
<dbReference type="SMART" id="SM00267">
    <property type="entry name" value="GGDEF"/>
    <property type="match status" value="1"/>
</dbReference>
<dbReference type="PANTHER" id="PTHR45138:SF9">
    <property type="entry name" value="DIGUANYLATE CYCLASE DGCM-RELATED"/>
    <property type="match status" value="1"/>
</dbReference>
<dbReference type="Pfam" id="PF00990">
    <property type="entry name" value="GGDEF"/>
    <property type="match status" value="1"/>
</dbReference>
<evidence type="ECO:0000259" key="5">
    <source>
        <dbReference type="PROSITE" id="PS50887"/>
    </source>
</evidence>
<name>A0A1A7RAC6_9GAMM</name>
<gene>
    <name evidence="6" type="ORF">A9J31_04870</name>
</gene>
<dbReference type="GO" id="GO:0052621">
    <property type="term" value="F:diguanylate cyclase activity"/>
    <property type="evidence" value="ECO:0007669"/>
    <property type="project" value="UniProtKB-EC"/>
</dbReference>
<dbReference type="InterPro" id="IPR050469">
    <property type="entry name" value="Diguanylate_Cyclase"/>
</dbReference>
<dbReference type="EC" id="2.7.7.65" evidence="2"/>
<dbReference type="AlphaFoldDB" id="A0A1A7RAC6"/>
<dbReference type="PROSITE" id="PS50887">
    <property type="entry name" value="GGDEF"/>
    <property type="match status" value="1"/>
</dbReference>
<dbReference type="STRING" id="1443941.A9J31_04870"/>
<dbReference type="InterPro" id="IPR029787">
    <property type="entry name" value="Nucleotide_cyclase"/>
</dbReference>
<dbReference type="CDD" id="cd01949">
    <property type="entry name" value="GGDEF"/>
    <property type="match status" value="1"/>
</dbReference>
<proteinExistence type="predicted"/>
<dbReference type="Proteomes" id="UP000185753">
    <property type="component" value="Unassembled WGS sequence"/>
</dbReference>
<evidence type="ECO:0000256" key="4">
    <source>
        <dbReference type="SAM" id="Phobius"/>
    </source>
</evidence>
<dbReference type="SUPFAM" id="SSF55073">
    <property type="entry name" value="Nucleotide cyclase"/>
    <property type="match status" value="1"/>
</dbReference>
<comment type="catalytic activity">
    <reaction evidence="3">
        <text>2 GTP = 3',3'-c-di-GMP + 2 diphosphate</text>
        <dbReference type="Rhea" id="RHEA:24898"/>
        <dbReference type="ChEBI" id="CHEBI:33019"/>
        <dbReference type="ChEBI" id="CHEBI:37565"/>
        <dbReference type="ChEBI" id="CHEBI:58805"/>
        <dbReference type="EC" id="2.7.7.65"/>
    </reaction>
</comment>
<feature type="transmembrane region" description="Helical" evidence="4">
    <location>
        <begin position="62"/>
        <end position="81"/>
    </location>
</feature>
<dbReference type="NCBIfam" id="TIGR00254">
    <property type="entry name" value="GGDEF"/>
    <property type="match status" value="1"/>
</dbReference>
<feature type="transmembrane region" description="Helical" evidence="4">
    <location>
        <begin position="152"/>
        <end position="175"/>
    </location>
</feature>
<reference evidence="7" key="1">
    <citation type="submission" date="2016-06" db="EMBL/GenBank/DDBJ databases">
        <authorList>
            <person name="Radolfova-Krizova L."/>
            <person name="Nemec A."/>
        </authorList>
    </citation>
    <scope>NUCLEOTIDE SEQUENCE [LARGE SCALE GENOMIC DNA]</scope>
    <source>
        <strain evidence="7">ANC 4275</strain>
    </source>
</reference>
<dbReference type="InterPro" id="IPR000160">
    <property type="entry name" value="GGDEF_dom"/>
</dbReference>
<evidence type="ECO:0000313" key="7">
    <source>
        <dbReference type="Proteomes" id="UP000185753"/>
    </source>
</evidence>
<dbReference type="PANTHER" id="PTHR45138">
    <property type="entry name" value="REGULATORY COMPONENTS OF SENSORY TRANSDUCTION SYSTEM"/>
    <property type="match status" value="1"/>
</dbReference>
<dbReference type="OrthoDB" id="9812260at2"/>
<dbReference type="Gene3D" id="3.30.70.270">
    <property type="match status" value="1"/>
</dbReference>
<keyword evidence="7" id="KW-1185">Reference proteome</keyword>
<feature type="domain" description="GGDEF" evidence="5">
    <location>
        <begin position="250"/>
        <end position="382"/>
    </location>
</feature>
<dbReference type="EMBL" id="LZDS01000025">
    <property type="protein sequence ID" value="OBX28418.1"/>
    <property type="molecule type" value="Genomic_DNA"/>
</dbReference>
<sequence length="383" mass="44030">MLVPQLNAFSLVTPLFMITMGFVISIMPFIKHIPDYLVRYGYSTALAGTALLMYSIIQPTEIPRISTIISGLLFFSVALFVQAVSLRLKVKISWLFMLLIIAIGMSITFYFSIIDEQYSYRLSMLAIVPIALFTHNLPALYEAQLKHRLDRLLRVSVVLLIFVVIFRIGYLMFVLEPSNEILANNMLFATLQLLILVLSIALAALLISCAIQDIYQELKRESRIDPLTGLLNRRAFQEKIQQRQQRSSPSQHAVIVCDIDHFKHINDNYGHKIGDIALKKVADILRKSLRKQDEISRIGGEEFLILLHDIDRDTALLVVERMRHHIEQSVMNIQNQKIKITISFGISFFQDYAQIHESIQHADLLLYQSKKYGRNQVQWQLSP</sequence>
<accession>A0A1A7RAC6</accession>
<evidence type="ECO:0000256" key="3">
    <source>
        <dbReference type="ARBA" id="ARBA00034247"/>
    </source>
</evidence>
<feature type="transmembrane region" description="Helical" evidence="4">
    <location>
        <begin position="93"/>
        <end position="114"/>
    </location>
</feature>